<dbReference type="EMBL" id="CP011132">
    <property type="protein sequence ID" value="AKE59191.1"/>
    <property type="molecule type" value="Genomic_DNA"/>
</dbReference>
<dbReference type="RefSeq" id="WP_046481664.1">
    <property type="nucleotide sequence ID" value="NZ_CP011132.1"/>
</dbReference>
<protein>
    <submittedName>
        <fullName evidence="1">Uncharacterized protein</fullName>
    </submittedName>
</protein>
<dbReference type="KEGG" id="cama:F384_11635"/>
<dbReference type="AlphaFoldDB" id="A0A0F6TV42"/>
<evidence type="ECO:0000313" key="1">
    <source>
        <dbReference type="EMBL" id="AKE59191.1"/>
    </source>
</evidence>
<proteinExistence type="predicted"/>
<dbReference type="Proteomes" id="UP000034085">
    <property type="component" value="Chromosome"/>
</dbReference>
<gene>
    <name evidence="1" type="ORF">F384_11635</name>
</gene>
<name>A0A0F6TV42_CITAM</name>
<dbReference type="PATRIC" id="fig|1261127.3.peg.2431"/>
<sequence>MNLHFTIFPKRIQKEPYFLRESTVKLNRVGNNRVKSQFIFKRSFSQIALILDLDKSEVDRVRKIKQRLPDHKLIGIARWIIAPLENSQSALCYLFVCEDNVAYLSAPEMVFTNDIISIDSSTRRSVYKTTYNLTNPDTKYGYINLRFHSEYKLVTKRRGPSKTKKLSEGKPPSDYASLLVEYEALRKEVERLKKYDNAE</sequence>
<reference evidence="1 2" key="1">
    <citation type="journal article" date="2013" name="Appl. Microbiol. Biotechnol.">
        <title>Glycerol assimilation and production of 1,3-propanediol by Citrobacter amalonaticus Y19.</title>
        <authorList>
            <person name="Ainala S.K."/>
            <person name="Ashok S."/>
            <person name="Ko Y."/>
            <person name="Park S."/>
        </authorList>
    </citation>
    <scope>NUCLEOTIDE SEQUENCE [LARGE SCALE GENOMIC DNA]</scope>
    <source>
        <strain evidence="1 2">Y19</strain>
    </source>
</reference>
<organism evidence="1 2">
    <name type="scientific">Citrobacter amalonaticus Y19</name>
    <dbReference type="NCBI Taxonomy" id="1261127"/>
    <lineage>
        <taxon>Bacteria</taxon>
        <taxon>Pseudomonadati</taxon>
        <taxon>Pseudomonadota</taxon>
        <taxon>Gammaproteobacteria</taxon>
        <taxon>Enterobacterales</taxon>
        <taxon>Enterobacteriaceae</taxon>
        <taxon>Citrobacter</taxon>
    </lineage>
</organism>
<dbReference type="HOGENOM" id="CLU_1370325_0_0_6"/>
<dbReference type="OrthoDB" id="6631278at2"/>
<evidence type="ECO:0000313" key="2">
    <source>
        <dbReference type="Proteomes" id="UP000034085"/>
    </source>
</evidence>
<accession>A0A0F6TV42</accession>